<keyword evidence="3" id="KW-1185">Reference proteome</keyword>
<reference evidence="2 3" key="1">
    <citation type="submission" date="2019-02" db="EMBL/GenBank/DDBJ databases">
        <title>Bacterial novel species Mucilaginibacter sp. 17JY9-4 isolated from soil.</title>
        <authorList>
            <person name="Jung H.-Y."/>
        </authorList>
    </citation>
    <scope>NUCLEOTIDE SEQUENCE [LARGE SCALE GENOMIC DNA]</scope>
    <source>
        <strain evidence="2 3">17JY9-4</strain>
    </source>
</reference>
<dbReference type="RefSeq" id="WP_129878217.1">
    <property type="nucleotide sequence ID" value="NZ_SEWG01000011.1"/>
</dbReference>
<name>A0A4Q5LGP2_9SPHI</name>
<evidence type="ECO:0000313" key="2">
    <source>
        <dbReference type="EMBL" id="RYU85877.1"/>
    </source>
</evidence>
<dbReference type="Gene3D" id="3.40.50.1010">
    <property type="entry name" value="5'-nuclease"/>
    <property type="match status" value="1"/>
</dbReference>
<dbReference type="PANTHER" id="PTHR36173">
    <property type="entry name" value="RIBONUCLEASE VAPC16-RELATED"/>
    <property type="match status" value="1"/>
</dbReference>
<dbReference type="OrthoDB" id="9798990at2"/>
<proteinExistence type="predicted"/>
<dbReference type="InterPro" id="IPR041705">
    <property type="entry name" value="PIN_Sll0205"/>
</dbReference>
<protein>
    <submittedName>
        <fullName evidence="2">Type II toxin-antitoxin system VapC family toxin</fullName>
    </submittedName>
</protein>
<dbReference type="Pfam" id="PF01850">
    <property type="entry name" value="PIN"/>
    <property type="match status" value="1"/>
</dbReference>
<gene>
    <name evidence="2" type="ORF">EWM62_18750</name>
</gene>
<dbReference type="EMBL" id="SEWG01000011">
    <property type="protein sequence ID" value="RYU85877.1"/>
    <property type="molecule type" value="Genomic_DNA"/>
</dbReference>
<comment type="caution">
    <text evidence="2">The sequence shown here is derived from an EMBL/GenBank/DDBJ whole genome shotgun (WGS) entry which is preliminary data.</text>
</comment>
<dbReference type="InterPro" id="IPR002716">
    <property type="entry name" value="PIN_dom"/>
</dbReference>
<dbReference type="PANTHER" id="PTHR36173:SF2">
    <property type="entry name" value="RIBONUCLEASE VAPC16"/>
    <property type="match status" value="1"/>
</dbReference>
<sequence length="127" mass="14405">MKILLDAHTLIWFTEGDAKLSFNAKTEIAKDENQRFISIASLWEIVIKTSIGKLELNQSIIDVKTVLDVNNISLLGINFNHLSILLNLPQHHKDPFDRLIISQAISENLTIISSDQHFSAYPVPVIW</sequence>
<organism evidence="2 3">
    <name type="scientific">Mucilaginibacter terrigena</name>
    <dbReference type="NCBI Taxonomy" id="2492395"/>
    <lineage>
        <taxon>Bacteria</taxon>
        <taxon>Pseudomonadati</taxon>
        <taxon>Bacteroidota</taxon>
        <taxon>Sphingobacteriia</taxon>
        <taxon>Sphingobacteriales</taxon>
        <taxon>Sphingobacteriaceae</taxon>
        <taxon>Mucilaginibacter</taxon>
    </lineage>
</organism>
<accession>A0A4Q5LGP2</accession>
<evidence type="ECO:0000313" key="3">
    <source>
        <dbReference type="Proteomes" id="UP000293331"/>
    </source>
</evidence>
<dbReference type="Proteomes" id="UP000293331">
    <property type="component" value="Unassembled WGS sequence"/>
</dbReference>
<dbReference type="SUPFAM" id="SSF88723">
    <property type="entry name" value="PIN domain-like"/>
    <property type="match status" value="1"/>
</dbReference>
<feature type="domain" description="PIN" evidence="1">
    <location>
        <begin position="3"/>
        <end position="121"/>
    </location>
</feature>
<dbReference type="InterPro" id="IPR029060">
    <property type="entry name" value="PIN-like_dom_sf"/>
</dbReference>
<evidence type="ECO:0000259" key="1">
    <source>
        <dbReference type="Pfam" id="PF01850"/>
    </source>
</evidence>
<dbReference type="CDD" id="cd09872">
    <property type="entry name" value="PIN_Sll0205-like"/>
    <property type="match status" value="1"/>
</dbReference>
<dbReference type="InterPro" id="IPR052919">
    <property type="entry name" value="TA_system_RNase"/>
</dbReference>
<dbReference type="AlphaFoldDB" id="A0A4Q5LGP2"/>